<dbReference type="EC" id="1.1.1.133" evidence="3 6"/>
<accession>A0A9X2CCJ8</accession>
<dbReference type="Proteomes" id="UP001139408">
    <property type="component" value="Unassembled WGS sequence"/>
</dbReference>
<dbReference type="Gene3D" id="3.40.50.720">
    <property type="entry name" value="NAD(P)-binding Rossmann-like Domain"/>
    <property type="match status" value="1"/>
</dbReference>
<evidence type="ECO:0000256" key="2">
    <source>
        <dbReference type="ARBA" id="ARBA00010944"/>
    </source>
</evidence>
<gene>
    <name evidence="8" type="primary">rfbD</name>
    <name evidence="8" type="ORF">L2749_10710</name>
</gene>
<dbReference type="AlphaFoldDB" id="A0A9X2CCJ8"/>
<dbReference type="Gene3D" id="3.90.25.10">
    <property type="entry name" value="UDP-galactose 4-epimerase, domain 1"/>
    <property type="match status" value="1"/>
</dbReference>
<comment type="caution">
    <text evidence="8">The sequence shown here is derived from an EMBL/GenBank/DDBJ whole genome shotgun (WGS) entry which is preliminary data.</text>
</comment>
<dbReference type="InterPro" id="IPR005913">
    <property type="entry name" value="dTDP_dehydrorham_reduct"/>
</dbReference>
<protein>
    <recommendedName>
        <fullName evidence="4 6">dTDP-4-dehydrorhamnose reductase</fullName>
        <ecNumber evidence="3 6">1.1.1.133</ecNumber>
    </recommendedName>
</protein>
<keyword evidence="6" id="KW-0521">NADP</keyword>
<dbReference type="PANTHER" id="PTHR10491">
    <property type="entry name" value="DTDP-4-DEHYDRORHAMNOSE REDUCTASE"/>
    <property type="match status" value="1"/>
</dbReference>
<evidence type="ECO:0000313" key="9">
    <source>
        <dbReference type="Proteomes" id="UP001139408"/>
    </source>
</evidence>
<dbReference type="InterPro" id="IPR029903">
    <property type="entry name" value="RmlD-like-bd"/>
</dbReference>
<dbReference type="CDD" id="cd05254">
    <property type="entry name" value="dTDP_HR_like_SDR_e"/>
    <property type="match status" value="1"/>
</dbReference>
<dbReference type="NCBIfam" id="TIGR01214">
    <property type="entry name" value="rmlD"/>
    <property type="match status" value="1"/>
</dbReference>
<comment type="catalytic activity">
    <reaction evidence="5 6">
        <text>dTDP-beta-L-rhamnose + NADP(+) = dTDP-4-dehydro-beta-L-rhamnose + NADPH + H(+)</text>
        <dbReference type="Rhea" id="RHEA:21796"/>
        <dbReference type="ChEBI" id="CHEBI:15378"/>
        <dbReference type="ChEBI" id="CHEBI:57510"/>
        <dbReference type="ChEBI" id="CHEBI:57783"/>
        <dbReference type="ChEBI" id="CHEBI:58349"/>
        <dbReference type="ChEBI" id="CHEBI:62830"/>
        <dbReference type="EC" id="1.1.1.133"/>
    </reaction>
</comment>
<sequence>MKILTFGQTGQLAKSIKRTQPKAVKLIQLNHQQLDVTQPNQIYAALELHKPDIIINCAAFTHVDNAEKLPEQAININSVAVEHMAKAADFFDIKLIQLSSDYVFDGHKNAPYTVTDLPNPINAYGRSKQLAENTILDYHTSSFTLVRTSWLYHHSGHNFVTSMLNLMLKTNVQHAAGARPDNPIKVVNDQMGSPTMVDDLAHFLWQLCSQPKWSAIYHWSDAGTCTWYEFAQEIKTQGIALGLLAHPIHIQSIMSEQYPSSVKRPKYSVLDTHLSQSIASSKPWQQQLSLCLKQFQHEQKLNTKV</sequence>
<evidence type="ECO:0000259" key="7">
    <source>
        <dbReference type="Pfam" id="PF04321"/>
    </source>
</evidence>
<keyword evidence="6 8" id="KW-0560">Oxidoreductase</keyword>
<comment type="function">
    <text evidence="6">Catalyzes the reduction of dTDP-6-deoxy-L-lyxo-4-hexulose to yield dTDP-L-rhamnose.</text>
</comment>
<comment type="cofactor">
    <cofactor evidence="6">
        <name>Mg(2+)</name>
        <dbReference type="ChEBI" id="CHEBI:18420"/>
    </cofactor>
    <text evidence="6">Binds 1 Mg(2+) ion per monomer.</text>
</comment>
<reference evidence="8" key="1">
    <citation type="submission" date="2022-01" db="EMBL/GenBank/DDBJ databases">
        <title>Whole genome-based taxonomy of the Shewanellaceae.</title>
        <authorList>
            <person name="Martin-Rodriguez A.J."/>
        </authorList>
    </citation>
    <scope>NUCLEOTIDE SEQUENCE</scope>
    <source>
        <strain evidence="8">DSM 23803</strain>
    </source>
</reference>
<evidence type="ECO:0000256" key="6">
    <source>
        <dbReference type="RuleBase" id="RU364082"/>
    </source>
</evidence>
<feature type="domain" description="RmlD-like substrate binding" evidence="7">
    <location>
        <begin position="1"/>
        <end position="296"/>
    </location>
</feature>
<dbReference type="EMBL" id="JAKILJ010000021">
    <property type="protein sequence ID" value="MCL1105728.1"/>
    <property type="molecule type" value="Genomic_DNA"/>
</dbReference>
<keyword evidence="9" id="KW-1185">Reference proteome</keyword>
<dbReference type="RefSeq" id="WP_188925246.1">
    <property type="nucleotide sequence ID" value="NZ_BMQI01000021.1"/>
</dbReference>
<proteinExistence type="inferred from homology"/>
<organism evidence="8 9">
    <name type="scientific">Shewanella algicola</name>
    <dbReference type="NCBI Taxonomy" id="640633"/>
    <lineage>
        <taxon>Bacteria</taxon>
        <taxon>Pseudomonadati</taxon>
        <taxon>Pseudomonadota</taxon>
        <taxon>Gammaproteobacteria</taxon>
        <taxon>Alteromonadales</taxon>
        <taxon>Shewanellaceae</taxon>
        <taxon>Shewanella</taxon>
    </lineage>
</organism>
<evidence type="ECO:0000256" key="1">
    <source>
        <dbReference type="ARBA" id="ARBA00004781"/>
    </source>
</evidence>
<dbReference type="Pfam" id="PF04321">
    <property type="entry name" value="RmlD_sub_bind"/>
    <property type="match status" value="1"/>
</dbReference>
<dbReference type="PANTHER" id="PTHR10491:SF4">
    <property type="entry name" value="METHIONINE ADENOSYLTRANSFERASE 2 SUBUNIT BETA"/>
    <property type="match status" value="1"/>
</dbReference>
<comment type="similarity">
    <text evidence="2 6">Belongs to the dTDP-4-dehydrorhamnose reductase family.</text>
</comment>
<evidence type="ECO:0000313" key="8">
    <source>
        <dbReference type="EMBL" id="MCL1105728.1"/>
    </source>
</evidence>
<evidence type="ECO:0000256" key="5">
    <source>
        <dbReference type="ARBA" id="ARBA00048200"/>
    </source>
</evidence>
<evidence type="ECO:0000256" key="3">
    <source>
        <dbReference type="ARBA" id="ARBA00012929"/>
    </source>
</evidence>
<comment type="pathway">
    <text evidence="1 6">Carbohydrate biosynthesis; dTDP-L-rhamnose biosynthesis.</text>
</comment>
<dbReference type="InterPro" id="IPR036291">
    <property type="entry name" value="NAD(P)-bd_dom_sf"/>
</dbReference>
<dbReference type="SUPFAM" id="SSF51735">
    <property type="entry name" value="NAD(P)-binding Rossmann-fold domains"/>
    <property type="match status" value="1"/>
</dbReference>
<evidence type="ECO:0000256" key="4">
    <source>
        <dbReference type="ARBA" id="ARBA00017099"/>
    </source>
</evidence>
<dbReference type="GO" id="GO:0008831">
    <property type="term" value="F:dTDP-4-dehydrorhamnose reductase activity"/>
    <property type="evidence" value="ECO:0007669"/>
    <property type="project" value="UniProtKB-EC"/>
</dbReference>
<name>A0A9X2CCJ8_9GAMM</name>